<dbReference type="InterPro" id="IPR036250">
    <property type="entry name" value="AcylCo_DH-like_C"/>
</dbReference>
<dbReference type="InterPro" id="IPR046373">
    <property type="entry name" value="Acyl-CoA_Oxase/DH_mid-dom_sf"/>
</dbReference>
<organism evidence="10 11">
    <name type="scientific">Amycolatopsis vastitatis</name>
    <dbReference type="NCBI Taxonomy" id="1905142"/>
    <lineage>
        <taxon>Bacteria</taxon>
        <taxon>Bacillati</taxon>
        <taxon>Actinomycetota</taxon>
        <taxon>Actinomycetes</taxon>
        <taxon>Pseudonocardiales</taxon>
        <taxon>Pseudonocardiaceae</taxon>
        <taxon>Amycolatopsis</taxon>
    </lineage>
</organism>
<dbReference type="InterPro" id="IPR009075">
    <property type="entry name" value="AcylCo_DH/oxidase_C"/>
</dbReference>
<proteinExistence type="inferred from homology"/>
<dbReference type="InterPro" id="IPR009100">
    <property type="entry name" value="AcylCoA_DH/oxidase_NM_dom_sf"/>
</dbReference>
<dbReference type="InterPro" id="IPR006091">
    <property type="entry name" value="Acyl-CoA_Oxase/DH_mid-dom"/>
</dbReference>
<dbReference type="AlphaFoldDB" id="A0A229T074"/>
<dbReference type="Gene3D" id="1.20.140.10">
    <property type="entry name" value="Butyryl-CoA Dehydrogenase, subunit A, domain 3"/>
    <property type="match status" value="1"/>
</dbReference>
<evidence type="ECO:0000259" key="9">
    <source>
        <dbReference type="Pfam" id="PF02771"/>
    </source>
</evidence>
<comment type="cofactor">
    <cofactor evidence="1 6">
        <name>FAD</name>
        <dbReference type="ChEBI" id="CHEBI:57692"/>
    </cofactor>
</comment>
<dbReference type="Gene3D" id="2.40.110.10">
    <property type="entry name" value="Butyryl-CoA Dehydrogenase, subunit A, domain 2"/>
    <property type="match status" value="1"/>
</dbReference>
<dbReference type="Pfam" id="PF00441">
    <property type="entry name" value="Acyl-CoA_dh_1"/>
    <property type="match status" value="1"/>
</dbReference>
<keyword evidence="5 6" id="KW-0560">Oxidoreductase</keyword>
<dbReference type="OrthoDB" id="8677713at2"/>
<evidence type="ECO:0000313" key="11">
    <source>
        <dbReference type="Proteomes" id="UP000215199"/>
    </source>
</evidence>
<comment type="similarity">
    <text evidence="2 6">Belongs to the acyl-CoA dehydrogenase family.</text>
</comment>
<sequence>MTQTVVTPVSSQEDLDELRAAVRDFLEAKSSEDAVREQMEREPRFDPEVWTQLTGELRLAALAVPEQYGGDGFGLVELGVVLEEMGRSLLCAPFFSSVVLAAQALLAAGDPDACARYLPGIAAGTTLAALAVTEADGTWNPQRIATRAEAVSPGQWALTGHKCFVIDGTTADLLLVVARTEAGLSLFAVERAAPGVRAESLRSLDATRAQARVTLDAAPATLVGADGAGERLLEKVLDVASVCLAAEQAGGARRVLETSAEYARTRHQFGRAIGSFQAVKHKCADILVQVELAEATAREAARLHTADPAGFRAAAAVAHACCSRAYLFAATENIQVHGGIGFTWEHPAHLHFRRAKSAQLLFGGPAAYHERLLAALGV</sequence>
<feature type="domain" description="Acyl-CoA oxidase/dehydrogenase middle" evidence="8">
    <location>
        <begin position="129"/>
        <end position="204"/>
    </location>
</feature>
<dbReference type="RefSeq" id="WP_093950499.1">
    <property type="nucleotide sequence ID" value="NZ_NMUL01000030.1"/>
</dbReference>
<evidence type="ECO:0000259" key="7">
    <source>
        <dbReference type="Pfam" id="PF00441"/>
    </source>
</evidence>
<dbReference type="SUPFAM" id="SSF56645">
    <property type="entry name" value="Acyl-CoA dehydrogenase NM domain-like"/>
    <property type="match status" value="1"/>
</dbReference>
<name>A0A229T074_9PSEU</name>
<dbReference type="InterPro" id="IPR037069">
    <property type="entry name" value="AcylCoA_DH/ox_N_sf"/>
</dbReference>
<dbReference type="CDD" id="cd00567">
    <property type="entry name" value="ACAD"/>
    <property type="match status" value="1"/>
</dbReference>
<dbReference type="EMBL" id="NMUL01000030">
    <property type="protein sequence ID" value="OXM64129.1"/>
    <property type="molecule type" value="Genomic_DNA"/>
</dbReference>
<evidence type="ECO:0000259" key="8">
    <source>
        <dbReference type="Pfam" id="PF02770"/>
    </source>
</evidence>
<dbReference type="GO" id="GO:0050660">
    <property type="term" value="F:flavin adenine dinucleotide binding"/>
    <property type="evidence" value="ECO:0007669"/>
    <property type="project" value="InterPro"/>
</dbReference>
<evidence type="ECO:0000256" key="2">
    <source>
        <dbReference type="ARBA" id="ARBA00009347"/>
    </source>
</evidence>
<reference evidence="11" key="1">
    <citation type="submission" date="2017-07" db="EMBL/GenBank/DDBJ databases">
        <title>Comparative genome mining reveals phylogenetic distribution patterns of secondary metabolites in Amycolatopsis.</title>
        <authorList>
            <person name="Adamek M."/>
            <person name="Alanjary M."/>
            <person name="Sales-Ortells H."/>
            <person name="Goodfellow M."/>
            <person name="Bull A.T."/>
            <person name="Kalinowski J."/>
            <person name="Ziemert N."/>
        </authorList>
    </citation>
    <scope>NUCLEOTIDE SEQUENCE [LARGE SCALE GENOMIC DNA]</scope>
    <source>
        <strain evidence="11">H5</strain>
    </source>
</reference>
<keyword evidence="11" id="KW-1185">Reference proteome</keyword>
<evidence type="ECO:0000256" key="5">
    <source>
        <dbReference type="ARBA" id="ARBA00023002"/>
    </source>
</evidence>
<feature type="domain" description="Acyl-CoA dehydrogenase/oxidase N-terminal" evidence="9">
    <location>
        <begin position="13"/>
        <end position="124"/>
    </location>
</feature>
<dbReference type="Gene3D" id="1.10.540.10">
    <property type="entry name" value="Acyl-CoA dehydrogenase/oxidase, N-terminal domain"/>
    <property type="match status" value="1"/>
</dbReference>
<protein>
    <submittedName>
        <fullName evidence="10">Acyl-CoA dehydrogenase</fullName>
    </submittedName>
</protein>
<dbReference type="PANTHER" id="PTHR43884:SF20">
    <property type="entry name" value="ACYL-COA DEHYDROGENASE FADE28"/>
    <property type="match status" value="1"/>
</dbReference>
<keyword evidence="3 6" id="KW-0285">Flavoprotein</keyword>
<dbReference type="Pfam" id="PF02771">
    <property type="entry name" value="Acyl-CoA_dh_N"/>
    <property type="match status" value="1"/>
</dbReference>
<gene>
    <name evidence="10" type="ORF">CF165_27700</name>
</gene>
<evidence type="ECO:0000256" key="3">
    <source>
        <dbReference type="ARBA" id="ARBA00022630"/>
    </source>
</evidence>
<dbReference type="InterPro" id="IPR013786">
    <property type="entry name" value="AcylCoA_DH/ox_N"/>
</dbReference>
<evidence type="ECO:0000256" key="6">
    <source>
        <dbReference type="RuleBase" id="RU362125"/>
    </source>
</evidence>
<evidence type="ECO:0000313" key="10">
    <source>
        <dbReference type="EMBL" id="OXM64129.1"/>
    </source>
</evidence>
<dbReference type="Pfam" id="PF02770">
    <property type="entry name" value="Acyl-CoA_dh_M"/>
    <property type="match status" value="1"/>
</dbReference>
<accession>A0A229T074</accession>
<dbReference type="SUPFAM" id="SSF47203">
    <property type="entry name" value="Acyl-CoA dehydrogenase C-terminal domain-like"/>
    <property type="match status" value="1"/>
</dbReference>
<comment type="caution">
    <text evidence="10">The sequence shown here is derived from an EMBL/GenBank/DDBJ whole genome shotgun (WGS) entry which is preliminary data.</text>
</comment>
<dbReference type="PANTHER" id="PTHR43884">
    <property type="entry name" value="ACYL-COA DEHYDROGENASE"/>
    <property type="match status" value="1"/>
</dbReference>
<feature type="domain" description="Acyl-CoA dehydrogenase/oxidase C-terminal" evidence="7">
    <location>
        <begin position="228"/>
        <end position="373"/>
    </location>
</feature>
<dbReference type="Proteomes" id="UP000215199">
    <property type="component" value="Unassembled WGS sequence"/>
</dbReference>
<dbReference type="GO" id="GO:0003995">
    <property type="term" value="F:acyl-CoA dehydrogenase activity"/>
    <property type="evidence" value="ECO:0007669"/>
    <property type="project" value="TreeGrafter"/>
</dbReference>
<keyword evidence="4 6" id="KW-0274">FAD</keyword>
<evidence type="ECO:0000256" key="1">
    <source>
        <dbReference type="ARBA" id="ARBA00001974"/>
    </source>
</evidence>
<evidence type="ECO:0000256" key="4">
    <source>
        <dbReference type="ARBA" id="ARBA00022827"/>
    </source>
</evidence>